<protein>
    <submittedName>
        <fullName evidence="8">DMT family transporter</fullName>
    </submittedName>
</protein>
<feature type="transmembrane region" description="Helical" evidence="6">
    <location>
        <begin position="83"/>
        <end position="102"/>
    </location>
</feature>
<keyword evidence="4 6" id="KW-1133">Transmembrane helix</keyword>
<evidence type="ECO:0000256" key="3">
    <source>
        <dbReference type="ARBA" id="ARBA00022692"/>
    </source>
</evidence>
<evidence type="ECO:0000256" key="6">
    <source>
        <dbReference type="SAM" id="Phobius"/>
    </source>
</evidence>
<feature type="domain" description="EamA" evidence="7">
    <location>
        <begin position="172"/>
        <end position="307"/>
    </location>
</feature>
<dbReference type="GO" id="GO:0016020">
    <property type="term" value="C:membrane"/>
    <property type="evidence" value="ECO:0007669"/>
    <property type="project" value="UniProtKB-SubCell"/>
</dbReference>
<feature type="transmembrane region" description="Helical" evidence="6">
    <location>
        <begin position="169"/>
        <end position="191"/>
    </location>
</feature>
<feature type="transmembrane region" description="Helical" evidence="6">
    <location>
        <begin position="203"/>
        <end position="224"/>
    </location>
</feature>
<keyword evidence="3 6" id="KW-0812">Transmembrane</keyword>
<reference evidence="8 9" key="1">
    <citation type="submission" date="2019-05" db="EMBL/GenBank/DDBJ databases">
        <title>Burkholderia sp. DHOD12, isolated from subtropical forest soil.</title>
        <authorList>
            <person name="Gao Z.-H."/>
            <person name="Qiu L.-H."/>
        </authorList>
    </citation>
    <scope>NUCLEOTIDE SEQUENCE [LARGE SCALE GENOMIC DNA]</scope>
    <source>
        <strain evidence="8 9">DHOD12</strain>
    </source>
</reference>
<dbReference type="KEGG" id="tvl:FAZ95_07545"/>
<dbReference type="InterPro" id="IPR037185">
    <property type="entry name" value="EmrE-like"/>
</dbReference>
<feature type="transmembrane region" description="Helical" evidence="6">
    <location>
        <begin position="140"/>
        <end position="157"/>
    </location>
</feature>
<gene>
    <name evidence="8" type="ORF">FAZ95_07545</name>
</gene>
<evidence type="ECO:0000256" key="1">
    <source>
        <dbReference type="ARBA" id="ARBA00004141"/>
    </source>
</evidence>
<feature type="transmembrane region" description="Helical" evidence="6">
    <location>
        <begin position="289"/>
        <end position="307"/>
    </location>
</feature>
<keyword evidence="5 6" id="KW-0472">Membrane</keyword>
<feature type="transmembrane region" description="Helical" evidence="6">
    <location>
        <begin position="108"/>
        <end position="133"/>
    </location>
</feature>
<dbReference type="Proteomes" id="UP000298656">
    <property type="component" value="Chromosome 1"/>
</dbReference>
<evidence type="ECO:0000313" key="9">
    <source>
        <dbReference type="Proteomes" id="UP000298656"/>
    </source>
</evidence>
<evidence type="ECO:0000256" key="5">
    <source>
        <dbReference type="ARBA" id="ARBA00023136"/>
    </source>
</evidence>
<dbReference type="AlphaFoldDB" id="A0A4P8IT94"/>
<feature type="transmembrane region" description="Helical" evidence="6">
    <location>
        <begin position="21"/>
        <end position="41"/>
    </location>
</feature>
<dbReference type="OrthoDB" id="9810556at2"/>
<comment type="subcellular location">
    <subcellularLocation>
        <location evidence="1">Membrane</location>
        <topology evidence="1">Multi-pass membrane protein</topology>
    </subcellularLocation>
</comment>
<accession>A0A4P8IT94</accession>
<organism evidence="8 9">
    <name type="scientific">Trinickia violacea</name>
    <dbReference type="NCBI Taxonomy" id="2571746"/>
    <lineage>
        <taxon>Bacteria</taxon>
        <taxon>Pseudomonadati</taxon>
        <taxon>Pseudomonadota</taxon>
        <taxon>Betaproteobacteria</taxon>
        <taxon>Burkholderiales</taxon>
        <taxon>Burkholderiaceae</taxon>
        <taxon>Trinickia</taxon>
    </lineage>
</organism>
<feature type="transmembrane region" description="Helical" evidence="6">
    <location>
        <begin position="236"/>
        <end position="258"/>
    </location>
</feature>
<name>A0A4P8IT94_9BURK</name>
<comment type="similarity">
    <text evidence="2">Belongs to the EamA transporter family.</text>
</comment>
<proteinExistence type="inferred from homology"/>
<evidence type="ECO:0000256" key="4">
    <source>
        <dbReference type="ARBA" id="ARBA00022989"/>
    </source>
</evidence>
<dbReference type="PANTHER" id="PTHR32322:SF2">
    <property type="entry name" value="EAMA DOMAIN-CONTAINING PROTEIN"/>
    <property type="match status" value="1"/>
</dbReference>
<dbReference type="SUPFAM" id="SSF103481">
    <property type="entry name" value="Multidrug resistance efflux transporter EmrE"/>
    <property type="match status" value="2"/>
</dbReference>
<evidence type="ECO:0000259" key="7">
    <source>
        <dbReference type="Pfam" id="PF00892"/>
    </source>
</evidence>
<dbReference type="InterPro" id="IPR050638">
    <property type="entry name" value="AA-Vitamin_Transporters"/>
</dbReference>
<dbReference type="InterPro" id="IPR000620">
    <property type="entry name" value="EamA_dom"/>
</dbReference>
<dbReference type="EMBL" id="CP040077">
    <property type="protein sequence ID" value="QCP49049.1"/>
    <property type="molecule type" value="Genomic_DNA"/>
</dbReference>
<keyword evidence="9" id="KW-1185">Reference proteome</keyword>
<dbReference type="PANTHER" id="PTHR32322">
    <property type="entry name" value="INNER MEMBRANE TRANSPORTER"/>
    <property type="match status" value="1"/>
</dbReference>
<dbReference type="Pfam" id="PF00892">
    <property type="entry name" value="EamA"/>
    <property type="match status" value="2"/>
</dbReference>
<evidence type="ECO:0000313" key="8">
    <source>
        <dbReference type="EMBL" id="QCP49049.1"/>
    </source>
</evidence>
<feature type="transmembrane region" description="Helical" evidence="6">
    <location>
        <begin position="53"/>
        <end position="71"/>
    </location>
</feature>
<feature type="domain" description="EamA" evidence="7">
    <location>
        <begin position="25"/>
        <end position="157"/>
    </location>
</feature>
<evidence type="ECO:0000256" key="2">
    <source>
        <dbReference type="ARBA" id="ARBA00007362"/>
    </source>
</evidence>
<sequence length="329" mass="35538">MLHPRRLGDGDDRQIYLDRNLIRTYIAFVLLGVFWGSNFIYMKWAAALISPGQISLLRVLFGFVPLAVLAWRKDVMRLRQLRYLHHFLVMAALTTAFCYFATAKGTSLLPSGIAGVLGGSSAIFTSMASGLFLRDEKMNRLMVCGVALGMAGITLIARPWTSMSDNNAISLVGVAWMLAGTIVFGLSYIYVRRFVSPINLAPLAIVTWQMGLALLLLIVLTNVAGTGQILQNWRAAAGMVIGLGLLGTGASFLLYYFLLQELGAVAAAGAVYITPVVALLIGWTAGEHIGLLEILAMILILGSIAMLEAGRQRSGNREAELVKGTVSLD</sequence>
<feature type="transmembrane region" description="Helical" evidence="6">
    <location>
        <begin position="265"/>
        <end position="283"/>
    </location>
</feature>